<dbReference type="InterPro" id="IPR050663">
    <property type="entry name" value="Ankyrin-SOCS_Box"/>
</dbReference>
<dbReference type="PROSITE" id="PS50297">
    <property type="entry name" value="ANK_REP_REGION"/>
    <property type="match status" value="4"/>
</dbReference>
<dbReference type="PANTHER" id="PTHR24193">
    <property type="entry name" value="ANKYRIN REPEAT PROTEIN"/>
    <property type="match status" value="1"/>
</dbReference>
<accession>A0A8J8P435</accession>
<evidence type="ECO:0000313" key="5">
    <source>
        <dbReference type="EMBL" id="TNV87712.1"/>
    </source>
</evidence>
<dbReference type="PROSITE" id="PS50088">
    <property type="entry name" value="ANK_REPEAT"/>
    <property type="match status" value="5"/>
</dbReference>
<feature type="repeat" description="ANK" evidence="3">
    <location>
        <begin position="230"/>
        <end position="262"/>
    </location>
</feature>
<feature type="compositionally biased region" description="Polar residues" evidence="4">
    <location>
        <begin position="13"/>
        <end position="39"/>
    </location>
</feature>
<dbReference type="GO" id="GO:0005634">
    <property type="term" value="C:nucleus"/>
    <property type="evidence" value="ECO:0007669"/>
    <property type="project" value="TreeGrafter"/>
</dbReference>
<evidence type="ECO:0000256" key="3">
    <source>
        <dbReference type="PROSITE-ProRule" id="PRU00023"/>
    </source>
</evidence>
<sequence>MKRTTDQAPQPLRLQSVQSEELQSVNQNFYSSENKNQSGAEEEEDLTAAIKPFDTPFRASGNTSPTKQQAQNVKNSDDVVEEINLKSGLQPIQYQIIEAIAYEEADQLRKYLQLEDAQPGQEEDDEENEDDDDEEQEAKVKQVTPNQRQRSEIDVNWAYDEDGKTPLMLASQIGNIEGIRILSELKGLNIDMTDRKYRVNAYWIAAYNGQTEAMNLLKNLGINILSKNKNGSNALHVAAKKQDYSVLQYLIDSKYPLNETKNNGVTALIIASMKNDMKAITMLCEAGADLEKQSNRGITPLAMAIHMKSMEALMYLIDKGAQVKIQSDMGNDKTPLFMSIHFGNLEAFKFFYERIGSKVDLEQYKTRNGFTTIAYAAYMKQPDIVNYLSLRFKSLDSIDPLGFTLLSRCVLSSHFETADRLISRGASLNFKNKEGKTALTLAVIEDNMSAIEFLLKKGADPHLEDNKGNDSCDYAVGSPLYKAFKEFQSCPRALPEYYKPMPAIQQRPPVIQQVGRLLKDPSQRESLDEAVEMRSESHNKSIMQQVAPGTVLSEKSEPDEYQLRKGSKPLNWQKKTSTHQQYLTPQKQSVKELVKSHRPIQPTQLRGVAKTQLQSIVKTVRKEPYPRDFFPYENQSQYKMKSHLSSQVDMSRMITPMQQQQPSRNYQQYLSPIVGYEIGRASSTNRLQLENPMLSRDKIYNQFEDIDRNISMAKQKLDTYFGEPPQDRSLKDVRKEALVSGLEIGKRIEENLKKLMFNLSTSLSKHEAYTQTTREDQGQQMSYMSPMLNKLALREPNLYDKYKSTYQLPPIARMIKEQQYQSSNRNPYKTQERNHQYESQEEDIDDARIKERWQRQKNGTNIHSQVRELEQKDKNLKFLDNWLLHPSLLQSEEDM</sequence>
<dbReference type="Pfam" id="PF12796">
    <property type="entry name" value="Ank_2"/>
    <property type="match status" value="2"/>
</dbReference>
<dbReference type="Proteomes" id="UP000785679">
    <property type="component" value="Unassembled WGS sequence"/>
</dbReference>
<feature type="repeat" description="ANK" evidence="3">
    <location>
        <begin position="296"/>
        <end position="328"/>
    </location>
</feature>
<dbReference type="AlphaFoldDB" id="A0A8J8P435"/>
<dbReference type="Gene3D" id="1.25.40.20">
    <property type="entry name" value="Ankyrin repeat-containing domain"/>
    <property type="match status" value="2"/>
</dbReference>
<dbReference type="PANTHER" id="PTHR24193:SF121">
    <property type="entry name" value="ADA2A-CONTAINING COMPLEX COMPONENT 3, ISOFORM D"/>
    <property type="match status" value="1"/>
</dbReference>
<dbReference type="GO" id="GO:0045944">
    <property type="term" value="P:positive regulation of transcription by RNA polymerase II"/>
    <property type="evidence" value="ECO:0007669"/>
    <property type="project" value="TreeGrafter"/>
</dbReference>
<dbReference type="Pfam" id="PF13637">
    <property type="entry name" value="Ank_4"/>
    <property type="match status" value="1"/>
</dbReference>
<dbReference type="SMART" id="SM00248">
    <property type="entry name" value="ANK"/>
    <property type="match status" value="9"/>
</dbReference>
<organism evidence="5 6">
    <name type="scientific">Halteria grandinella</name>
    <dbReference type="NCBI Taxonomy" id="5974"/>
    <lineage>
        <taxon>Eukaryota</taxon>
        <taxon>Sar</taxon>
        <taxon>Alveolata</taxon>
        <taxon>Ciliophora</taxon>
        <taxon>Intramacronucleata</taxon>
        <taxon>Spirotrichea</taxon>
        <taxon>Stichotrichia</taxon>
        <taxon>Sporadotrichida</taxon>
        <taxon>Halteriidae</taxon>
        <taxon>Halteria</taxon>
    </lineage>
</organism>
<comment type="caution">
    <text evidence="5">The sequence shown here is derived from an EMBL/GenBank/DDBJ whole genome shotgun (WGS) entry which is preliminary data.</text>
</comment>
<keyword evidence="6" id="KW-1185">Reference proteome</keyword>
<evidence type="ECO:0000313" key="6">
    <source>
        <dbReference type="Proteomes" id="UP000785679"/>
    </source>
</evidence>
<proteinExistence type="predicted"/>
<protein>
    <recommendedName>
        <fullName evidence="7">Ankyrin repeat domain-containing protein</fullName>
    </recommendedName>
</protein>
<dbReference type="GO" id="GO:0000976">
    <property type="term" value="F:transcription cis-regulatory region binding"/>
    <property type="evidence" value="ECO:0007669"/>
    <property type="project" value="TreeGrafter"/>
</dbReference>
<feature type="region of interest" description="Disordered" evidence="4">
    <location>
        <begin position="1"/>
        <end position="75"/>
    </location>
</feature>
<evidence type="ECO:0000256" key="4">
    <source>
        <dbReference type="SAM" id="MobiDB-lite"/>
    </source>
</evidence>
<feature type="repeat" description="ANK" evidence="3">
    <location>
        <begin position="162"/>
        <end position="195"/>
    </location>
</feature>
<name>A0A8J8P435_HALGN</name>
<reference evidence="5" key="1">
    <citation type="submission" date="2019-06" db="EMBL/GenBank/DDBJ databases">
        <authorList>
            <person name="Zheng W."/>
        </authorList>
    </citation>
    <scope>NUCLEOTIDE SEQUENCE</scope>
    <source>
        <strain evidence="5">QDHG01</strain>
    </source>
</reference>
<dbReference type="InterPro" id="IPR036770">
    <property type="entry name" value="Ankyrin_rpt-contain_sf"/>
</dbReference>
<gene>
    <name evidence="5" type="ORF">FGO68_gene15221</name>
</gene>
<feature type="repeat" description="ANK" evidence="3">
    <location>
        <begin position="434"/>
        <end position="466"/>
    </location>
</feature>
<evidence type="ECO:0000256" key="1">
    <source>
        <dbReference type="ARBA" id="ARBA00022737"/>
    </source>
</evidence>
<keyword evidence="2 3" id="KW-0040">ANK repeat</keyword>
<feature type="compositionally biased region" description="Polar residues" evidence="4">
    <location>
        <begin position="60"/>
        <end position="74"/>
    </location>
</feature>
<keyword evidence="1" id="KW-0677">Repeat</keyword>
<dbReference type="InterPro" id="IPR002110">
    <property type="entry name" value="Ankyrin_rpt"/>
</dbReference>
<feature type="region of interest" description="Disordered" evidence="4">
    <location>
        <begin position="819"/>
        <end position="843"/>
    </location>
</feature>
<feature type="region of interest" description="Disordered" evidence="4">
    <location>
        <begin position="116"/>
        <end position="148"/>
    </location>
</feature>
<feature type="repeat" description="ANK" evidence="3">
    <location>
        <begin position="263"/>
        <end position="295"/>
    </location>
</feature>
<evidence type="ECO:0008006" key="7">
    <source>
        <dbReference type="Google" id="ProtNLM"/>
    </source>
</evidence>
<evidence type="ECO:0000256" key="2">
    <source>
        <dbReference type="ARBA" id="ARBA00023043"/>
    </source>
</evidence>
<dbReference type="SUPFAM" id="SSF48403">
    <property type="entry name" value="Ankyrin repeat"/>
    <property type="match status" value="1"/>
</dbReference>
<feature type="compositionally biased region" description="Acidic residues" evidence="4">
    <location>
        <begin position="121"/>
        <end position="136"/>
    </location>
</feature>
<feature type="compositionally biased region" description="Polar residues" evidence="4">
    <location>
        <begin position="819"/>
        <end position="829"/>
    </location>
</feature>
<dbReference type="OrthoDB" id="285735at2759"/>
<dbReference type="EMBL" id="RRYP01000265">
    <property type="protein sequence ID" value="TNV87712.1"/>
    <property type="molecule type" value="Genomic_DNA"/>
</dbReference>